<proteinExistence type="predicted"/>
<name>A0AAV2N559_9HYME</name>
<organism evidence="1 2">
    <name type="scientific">Lasius platythorax</name>
    <dbReference type="NCBI Taxonomy" id="488582"/>
    <lineage>
        <taxon>Eukaryota</taxon>
        <taxon>Metazoa</taxon>
        <taxon>Ecdysozoa</taxon>
        <taxon>Arthropoda</taxon>
        <taxon>Hexapoda</taxon>
        <taxon>Insecta</taxon>
        <taxon>Pterygota</taxon>
        <taxon>Neoptera</taxon>
        <taxon>Endopterygota</taxon>
        <taxon>Hymenoptera</taxon>
        <taxon>Apocrita</taxon>
        <taxon>Aculeata</taxon>
        <taxon>Formicoidea</taxon>
        <taxon>Formicidae</taxon>
        <taxon>Formicinae</taxon>
        <taxon>Lasius</taxon>
        <taxon>Lasius</taxon>
    </lineage>
</organism>
<keyword evidence="2" id="KW-1185">Reference proteome</keyword>
<evidence type="ECO:0000313" key="1">
    <source>
        <dbReference type="EMBL" id="CAL1675054.1"/>
    </source>
</evidence>
<reference evidence="1" key="1">
    <citation type="submission" date="2024-04" db="EMBL/GenBank/DDBJ databases">
        <authorList>
            <consortium name="Molecular Ecology Group"/>
        </authorList>
    </citation>
    <scope>NUCLEOTIDE SEQUENCE</scope>
</reference>
<gene>
    <name evidence="1" type="ORF">LPLAT_LOCUS1555</name>
</gene>
<dbReference type="EMBL" id="OZ034833">
    <property type="protein sequence ID" value="CAL1675054.1"/>
    <property type="molecule type" value="Genomic_DNA"/>
</dbReference>
<evidence type="ECO:0000313" key="2">
    <source>
        <dbReference type="Proteomes" id="UP001497644"/>
    </source>
</evidence>
<accession>A0AAV2N559</accession>
<dbReference type="AlphaFoldDB" id="A0AAV2N559"/>
<dbReference type="Proteomes" id="UP001497644">
    <property type="component" value="Chromosome 10"/>
</dbReference>
<protein>
    <submittedName>
        <fullName evidence="1">Uncharacterized protein</fullName>
    </submittedName>
</protein>
<sequence>MTVIAMRRAASKRDLGRNLMGCPRGIVKASIRRYVTGRRNNGCVRRRESQRERGRCRVNDIAATAALHFVPGQLLTTATTATTTTAMIIRAAFIGPVAIEIIHALIPGAVTYPNKREYASRHPV</sequence>